<dbReference type="AlphaFoldDB" id="A0A1S8YK52"/>
<evidence type="ECO:0000313" key="1">
    <source>
        <dbReference type="EMBL" id="OON39461.1"/>
    </source>
</evidence>
<accession>A0A1S8YK52</accession>
<organism evidence="1 2">
    <name type="scientific">Izhakiella australiensis</name>
    <dbReference type="NCBI Taxonomy" id="1926881"/>
    <lineage>
        <taxon>Bacteria</taxon>
        <taxon>Pseudomonadati</taxon>
        <taxon>Pseudomonadota</taxon>
        <taxon>Gammaproteobacteria</taxon>
        <taxon>Enterobacterales</taxon>
        <taxon>Erwiniaceae</taxon>
        <taxon>Izhakiella</taxon>
    </lineage>
</organism>
<comment type="caution">
    <text evidence="1">The sequence shown here is derived from an EMBL/GenBank/DDBJ whole genome shotgun (WGS) entry which is preliminary data.</text>
</comment>
<keyword evidence="2" id="KW-1185">Reference proteome</keyword>
<sequence>MQSAFSYADTITVGKGIGIVWSGLPYSYTETHDLDWLWMDPKYGMVAISDIVSRCMSSSQLTNIGGYQAYKIAHGIGIIPIASVSATYWRKNDNDKPTTMSGHIGIPETQVTTSAGETIGSSAGYAWCVPPSNKDSSMSGFFAKTERTASINGYWAIVADGTQTSDDINVKPMYFGSYTVGGMSGDIHQQIFPSDIVFRVNNLHCNVDTPALIDFGSVSGNLRTGAQLAEVKKHFNVQCFQDSDRISTNLNVQFRASSGLYQGNKSRLALQEGGGYITGEIGNGVTGSGQCTADSGVSFDNTQLKIGQIADSDTSRVIQNEITWRLCSGGKDLPFGDVHAATEVLVTFN</sequence>
<reference evidence="1 2" key="1">
    <citation type="submission" date="2016-12" db="EMBL/GenBank/DDBJ databases">
        <title>Izhakiella australiana sp. nov. of genus Izhakiella isolated from Australian desert.</title>
        <authorList>
            <person name="Ji M."/>
        </authorList>
    </citation>
    <scope>NUCLEOTIDE SEQUENCE [LARGE SCALE GENOMIC DNA]</scope>
    <source>
        <strain evidence="1 2">D4N98</strain>
    </source>
</reference>
<proteinExistence type="predicted"/>
<dbReference type="STRING" id="1926881.BTJ39_14230"/>
<dbReference type="EMBL" id="MRUL01000009">
    <property type="protein sequence ID" value="OON39461.1"/>
    <property type="molecule type" value="Genomic_DNA"/>
</dbReference>
<dbReference type="Proteomes" id="UP000190667">
    <property type="component" value="Unassembled WGS sequence"/>
</dbReference>
<gene>
    <name evidence="1" type="ORF">BTJ39_14230</name>
</gene>
<evidence type="ECO:0008006" key="3">
    <source>
        <dbReference type="Google" id="ProtNLM"/>
    </source>
</evidence>
<evidence type="ECO:0000313" key="2">
    <source>
        <dbReference type="Proteomes" id="UP000190667"/>
    </source>
</evidence>
<protein>
    <recommendedName>
        <fullName evidence="3">Adhesin</fullName>
    </recommendedName>
</protein>
<name>A0A1S8YK52_9GAMM</name>